<accession>A0A2S7IJP1</accession>
<dbReference type="PANTHER" id="PTHR42852">
    <property type="entry name" value="THIOL:DISULFIDE INTERCHANGE PROTEIN DSBE"/>
    <property type="match status" value="1"/>
</dbReference>
<dbReference type="InterPro" id="IPR050553">
    <property type="entry name" value="Thioredoxin_ResA/DsbE_sf"/>
</dbReference>
<dbReference type="RefSeq" id="WP_104714392.1">
    <property type="nucleotide sequence ID" value="NZ_PTRA01000002.1"/>
</dbReference>
<evidence type="ECO:0000259" key="5">
    <source>
        <dbReference type="PROSITE" id="PS51352"/>
    </source>
</evidence>
<dbReference type="InterPro" id="IPR013740">
    <property type="entry name" value="Redoxin"/>
</dbReference>
<gene>
    <name evidence="6" type="ORF">C5O19_15900</name>
</gene>
<comment type="subcellular location">
    <subcellularLocation>
        <location evidence="1">Cell envelope</location>
    </subcellularLocation>
</comment>
<evidence type="ECO:0000256" key="1">
    <source>
        <dbReference type="ARBA" id="ARBA00004196"/>
    </source>
</evidence>
<protein>
    <recommendedName>
        <fullName evidence="5">Thioredoxin domain-containing protein</fullName>
    </recommendedName>
</protein>
<proteinExistence type="predicted"/>
<dbReference type="OrthoDB" id="6399635at2"/>
<dbReference type="SUPFAM" id="SSF52833">
    <property type="entry name" value="Thioredoxin-like"/>
    <property type="match status" value="1"/>
</dbReference>
<keyword evidence="3" id="KW-1015">Disulfide bond</keyword>
<dbReference type="PROSITE" id="PS51352">
    <property type="entry name" value="THIOREDOXIN_2"/>
    <property type="match status" value="1"/>
</dbReference>
<dbReference type="EMBL" id="PTRA01000002">
    <property type="protein sequence ID" value="PQA56821.1"/>
    <property type="molecule type" value="Genomic_DNA"/>
</dbReference>
<dbReference type="Gene3D" id="3.40.30.10">
    <property type="entry name" value="Glutaredoxin"/>
    <property type="match status" value="1"/>
</dbReference>
<evidence type="ECO:0000256" key="2">
    <source>
        <dbReference type="ARBA" id="ARBA00022748"/>
    </source>
</evidence>
<dbReference type="GO" id="GO:0030313">
    <property type="term" value="C:cell envelope"/>
    <property type="evidence" value="ECO:0007669"/>
    <property type="project" value="UniProtKB-SubCell"/>
</dbReference>
<evidence type="ECO:0000313" key="7">
    <source>
        <dbReference type="Proteomes" id="UP000239590"/>
    </source>
</evidence>
<name>A0A2S7IJP1_9BACT</name>
<dbReference type="PANTHER" id="PTHR42852:SF6">
    <property type="entry name" value="THIOL:DISULFIDE INTERCHANGE PROTEIN DSBE"/>
    <property type="match status" value="1"/>
</dbReference>
<keyword evidence="2" id="KW-0201">Cytochrome c-type biogenesis</keyword>
<comment type="caution">
    <text evidence="6">The sequence shown here is derived from an EMBL/GenBank/DDBJ whole genome shotgun (WGS) entry which is preliminary data.</text>
</comment>
<feature type="domain" description="Thioredoxin" evidence="5">
    <location>
        <begin position="329"/>
        <end position="487"/>
    </location>
</feature>
<evidence type="ECO:0000256" key="4">
    <source>
        <dbReference type="ARBA" id="ARBA00023284"/>
    </source>
</evidence>
<reference evidence="7" key="1">
    <citation type="submission" date="2018-02" db="EMBL/GenBank/DDBJ databases">
        <title>Genome sequencing of Solimonas sp. HR-BB.</title>
        <authorList>
            <person name="Lee Y."/>
            <person name="Jeon C.O."/>
        </authorList>
    </citation>
    <scope>NUCLEOTIDE SEQUENCE [LARGE SCALE GENOMIC DNA]</scope>
    <source>
        <strain evidence="7">HR-U</strain>
    </source>
</reference>
<organism evidence="6 7">
    <name type="scientific">Siphonobacter curvatus</name>
    <dbReference type="NCBI Taxonomy" id="2094562"/>
    <lineage>
        <taxon>Bacteria</taxon>
        <taxon>Pseudomonadati</taxon>
        <taxon>Bacteroidota</taxon>
        <taxon>Cytophagia</taxon>
        <taxon>Cytophagales</taxon>
        <taxon>Cytophagaceae</taxon>
        <taxon>Siphonobacter</taxon>
    </lineage>
</organism>
<dbReference type="GO" id="GO:0016491">
    <property type="term" value="F:oxidoreductase activity"/>
    <property type="evidence" value="ECO:0007669"/>
    <property type="project" value="InterPro"/>
</dbReference>
<dbReference type="InterPro" id="IPR036249">
    <property type="entry name" value="Thioredoxin-like_sf"/>
</dbReference>
<dbReference type="Pfam" id="PF08534">
    <property type="entry name" value="Redoxin"/>
    <property type="match status" value="1"/>
</dbReference>
<sequence length="487" mass="56403">MRLFLVFALLGVQLNAYAQLKLSGKLSPTVKTLTFYIPFDCWVYRADSRKVSLDAQGNFSVQLPVTTPQIIFMDYADQRLYLYAEPGKTLIMRADRSNIRFSGSLAKENQFRQRLGLTHNRLGRTTYNDSLSSPAAILTDIQQSQTWAFAQLKTLAFKPTSAFLEMTTADLTYFAASKVWDLIWENGVWTSRNKSQYGQPEWRAVLKKTYQSIHLSDATALRSYPYQQVIAYYSRYLQHQCASKEDFATLAEEMFEKPFTTVNQELREKGERYWEYKAINYGLSGPSLERAIASFLTQGIKHGELGYQREAYEDFMHRFPKSSYRPYVQQLMKPYWDSVLQTERSYIHVHPASIPTLDSLLVAHRGKVVYLDLWGSWCGPCREEFTFNQALKEHFKGQAVDFLYVAVEHTTNPEKGWREMIAFYQLTGYHILAGKALVDDVQRHYSPQSHLQFPSYILVDKSGKIVTVHAKRPSEKEALYEQIRQLL</sequence>
<evidence type="ECO:0000313" key="6">
    <source>
        <dbReference type="EMBL" id="PQA56821.1"/>
    </source>
</evidence>
<dbReference type="AlphaFoldDB" id="A0A2S7IJP1"/>
<keyword evidence="4" id="KW-0676">Redox-active center</keyword>
<dbReference type="InterPro" id="IPR013766">
    <property type="entry name" value="Thioredoxin_domain"/>
</dbReference>
<dbReference type="CDD" id="cd02966">
    <property type="entry name" value="TlpA_like_family"/>
    <property type="match status" value="1"/>
</dbReference>
<evidence type="ECO:0000256" key="3">
    <source>
        <dbReference type="ARBA" id="ARBA00023157"/>
    </source>
</evidence>
<keyword evidence="7" id="KW-1185">Reference proteome</keyword>
<dbReference type="GO" id="GO:0017004">
    <property type="term" value="P:cytochrome complex assembly"/>
    <property type="evidence" value="ECO:0007669"/>
    <property type="project" value="UniProtKB-KW"/>
</dbReference>
<dbReference type="Proteomes" id="UP000239590">
    <property type="component" value="Unassembled WGS sequence"/>
</dbReference>